<keyword evidence="15" id="KW-0482">Metalloprotease</keyword>
<keyword evidence="12" id="KW-0256">Endoplasmic reticulum</keyword>
<proteinExistence type="predicted"/>
<keyword evidence="13" id="KW-0862">Zinc</keyword>
<keyword evidence="11" id="KW-0378">Hydrolase</keyword>
<comment type="subunit">
    <text evidence="19">Homodimer. The monomeric form is inactive while the homodimer is active.</text>
</comment>
<evidence type="ECO:0000256" key="14">
    <source>
        <dbReference type="ARBA" id="ARBA00023034"/>
    </source>
</evidence>
<evidence type="ECO:0000256" key="18">
    <source>
        <dbReference type="ARBA" id="ARBA00023228"/>
    </source>
</evidence>
<keyword evidence="6" id="KW-0964">Secreted</keyword>
<reference evidence="23 24" key="1">
    <citation type="submission" date="2020-07" db="EMBL/GenBank/DDBJ databases">
        <title>Description of Kordia aestuariivivens sp. nov., isolated from a tidal flat.</title>
        <authorList>
            <person name="Park S."/>
            <person name="Yoon J.-H."/>
        </authorList>
    </citation>
    <scope>NUCLEOTIDE SEQUENCE [LARGE SCALE GENOMIC DNA]</scope>
    <source>
        <strain evidence="23 24">YSTF-M3</strain>
    </source>
</reference>
<organism evidence="23 24">
    <name type="scientific">Kordia aestuariivivens</name>
    <dbReference type="NCBI Taxonomy" id="2759037"/>
    <lineage>
        <taxon>Bacteria</taxon>
        <taxon>Pseudomonadati</taxon>
        <taxon>Bacteroidota</taxon>
        <taxon>Flavobacteriia</taxon>
        <taxon>Flavobacteriales</taxon>
        <taxon>Flavobacteriaceae</taxon>
        <taxon>Kordia</taxon>
    </lineage>
</organism>
<keyword evidence="14" id="KW-0333">Golgi apparatus</keyword>
<evidence type="ECO:0000256" key="3">
    <source>
        <dbReference type="ARBA" id="ARBA00004555"/>
    </source>
</evidence>
<comment type="subcellular location">
    <subcellularLocation>
        <location evidence="1">Endoplasmic reticulum</location>
    </subcellularLocation>
    <subcellularLocation>
        <location evidence="3">Golgi apparatus</location>
    </subcellularLocation>
    <subcellularLocation>
        <location evidence="2">Lysosome</location>
    </subcellularLocation>
    <subcellularLocation>
        <location evidence="4">Secreted</location>
    </subcellularLocation>
</comment>
<evidence type="ECO:0000256" key="4">
    <source>
        <dbReference type="ARBA" id="ARBA00004613"/>
    </source>
</evidence>
<dbReference type="Gene3D" id="3.50.30.30">
    <property type="match status" value="1"/>
</dbReference>
<evidence type="ECO:0000256" key="9">
    <source>
        <dbReference type="ARBA" id="ARBA00022723"/>
    </source>
</evidence>
<evidence type="ECO:0000256" key="11">
    <source>
        <dbReference type="ARBA" id="ARBA00022801"/>
    </source>
</evidence>
<dbReference type="SUPFAM" id="SSF53187">
    <property type="entry name" value="Zn-dependent exopeptidases"/>
    <property type="match status" value="1"/>
</dbReference>
<evidence type="ECO:0000313" key="23">
    <source>
        <dbReference type="EMBL" id="MBC8757712.1"/>
    </source>
</evidence>
<dbReference type="PANTHER" id="PTHR12053">
    <property type="entry name" value="PROTEASE FAMILY M28 PLASMA GLUTAMATE CARBOXYPEPTIDASE-RELATED"/>
    <property type="match status" value="1"/>
</dbReference>
<evidence type="ECO:0000256" key="13">
    <source>
        <dbReference type="ARBA" id="ARBA00022833"/>
    </source>
</evidence>
<evidence type="ECO:0000313" key="24">
    <source>
        <dbReference type="Proteomes" id="UP000619238"/>
    </source>
</evidence>
<dbReference type="Gene3D" id="3.40.630.10">
    <property type="entry name" value="Zn peptidases"/>
    <property type="match status" value="1"/>
</dbReference>
<comment type="caution">
    <text evidence="23">The sequence shown here is derived from an EMBL/GenBank/DDBJ whole genome shotgun (WGS) entry which is preliminary data.</text>
</comment>
<evidence type="ECO:0000256" key="7">
    <source>
        <dbReference type="ARBA" id="ARBA00022645"/>
    </source>
</evidence>
<evidence type="ECO:0000256" key="1">
    <source>
        <dbReference type="ARBA" id="ARBA00004240"/>
    </source>
</evidence>
<keyword evidence="17" id="KW-0325">Glycoprotein</keyword>
<evidence type="ECO:0000256" key="21">
    <source>
        <dbReference type="SAM" id="SignalP"/>
    </source>
</evidence>
<evidence type="ECO:0000256" key="16">
    <source>
        <dbReference type="ARBA" id="ARBA00023145"/>
    </source>
</evidence>
<feature type="chain" id="PRO_5045046505" description="Carboxypeptidase Q" evidence="21">
    <location>
        <begin position="20"/>
        <end position="463"/>
    </location>
</feature>
<keyword evidence="8" id="KW-0645">Protease</keyword>
<sequence length="463" mass="50798">MKKLSILLYLSACIGFAQNADEKQLKSVYSTSLINGQSYAWLDHLSNNIGGRLSGSTNAAKAVQYTKSELEKLGLDNVWLQEVMVPKWERGKAEEAYILTNSGKITVPICALGGSVATKSGGIVAEIIEVKGIEDLKALGEGKIKGKIVFYNRPMQPDLISTFEAYGGCVDQRYAGAKEALKFGAVGVVVRSMNLRLDDYPHTGSMGYEDVAVEDRIPAAAISTNGAELLSKQLQKDSKIKFGFTMHCKQYDDVLSHNVIGEIRGSEFPNEIIIVGGHLDSWDLGDGSHDDGAGVVQSMDVLRLIKETGYTPKRTIRVVLFMNEENGLRGGRKYAEIAKEKGEKHVFALESDAGGFTPRGFSFDCSPENFAQVESWKALFKPYLIHYFEKGGSGADIGPLKDDQIVLAGLRPDSQRYFDHHHAANDTFDAVNKRELELGAATMTSLVYLFDKYGTVKKKKIKG</sequence>
<protein>
    <recommendedName>
        <fullName evidence="5">Carboxypeptidase Q</fullName>
    </recommendedName>
    <alternativeName>
        <fullName evidence="20">Plasma glutamate carboxypeptidase</fullName>
    </alternativeName>
</protein>
<dbReference type="InterPro" id="IPR007484">
    <property type="entry name" value="Peptidase_M28"/>
</dbReference>
<dbReference type="PANTHER" id="PTHR12053:SF3">
    <property type="entry name" value="CARBOXYPEPTIDASE Q"/>
    <property type="match status" value="1"/>
</dbReference>
<dbReference type="EMBL" id="JACGWS010000028">
    <property type="protein sequence ID" value="MBC8757712.1"/>
    <property type="molecule type" value="Genomic_DNA"/>
</dbReference>
<feature type="signal peptide" evidence="21">
    <location>
        <begin position="1"/>
        <end position="19"/>
    </location>
</feature>
<keyword evidence="10 21" id="KW-0732">Signal</keyword>
<name>A0ABR7QGL6_9FLAO</name>
<evidence type="ECO:0000256" key="17">
    <source>
        <dbReference type="ARBA" id="ARBA00023180"/>
    </source>
</evidence>
<dbReference type="Proteomes" id="UP000619238">
    <property type="component" value="Unassembled WGS sequence"/>
</dbReference>
<evidence type="ECO:0000256" key="6">
    <source>
        <dbReference type="ARBA" id="ARBA00022525"/>
    </source>
</evidence>
<keyword evidence="9" id="KW-0479">Metal-binding</keyword>
<evidence type="ECO:0000256" key="19">
    <source>
        <dbReference type="ARBA" id="ARBA00025833"/>
    </source>
</evidence>
<keyword evidence="16" id="KW-0865">Zymogen</keyword>
<evidence type="ECO:0000256" key="5">
    <source>
        <dbReference type="ARBA" id="ARBA00014116"/>
    </source>
</evidence>
<keyword evidence="7" id="KW-0121">Carboxypeptidase</keyword>
<evidence type="ECO:0000259" key="22">
    <source>
        <dbReference type="Pfam" id="PF04389"/>
    </source>
</evidence>
<feature type="domain" description="Peptidase M28" evidence="22">
    <location>
        <begin position="258"/>
        <end position="443"/>
    </location>
</feature>
<accession>A0ABR7QGL6</accession>
<dbReference type="Pfam" id="PF04389">
    <property type="entry name" value="Peptidase_M28"/>
    <property type="match status" value="1"/>
</dbReference>
<gene>
    <name evidence="23" type="ORF">H2O64_23800</name>
</gene>
<evidence type="ECO:0000256" key="10">
    <source>
        <dbReference type="ARBA" id="ARBA00022729"/>
    </source>
</evidence>
<dbReference type="InterPro" id="IPR039866">
    <property type="entry name" value="CPQ"/>
</dbReference>
<keyword evidence="18" id="KW-0458">Lysosome</keyword>
<keyword evidence="24" id="KW-1185">Reference proteome</keyword>
<evidence type="ECO:0000256" key="12">
    <source>
        <dbReference type="ARBA" id="ARBA00022824"/>
    </source>
</evidence>
<evidence type="ECO:0000256" key="8">
    <source>
        <dbReference type="ARBA" id="ARBA00022670"/>
    </source>
</evidence>
<dbReference type="RefSeq" id="WP_187564753.1">
    <property type="nucleotide sequence ID" value="NZ_JACGWS010000028.1"/>
</dbReference>
<evidence type="ECO:0000256" key="2">
    <source>
        <dbReference type="ARBA" id="ARBA00004371"/>
    </source>
</evidence>
<evidence type="ECO:0000256" key="15">
    <source>
        <dbReference type="ARBA" id="ARBA00023049"/>
    </source>
</evidence>
<evidence type="ECO:0000256" key="20">
    <source>
        <dbReference type="ARBA" id="ARBA00033328"/>
    </source>
</evidence>